<dbReference type="EMBL" id="JACOOH010000007">
    <property type="protein sequence ID" value="MBC5622755.1"/>
    <property type="molecule type" value="Genomic_DNA"/>
</dbReference>
<dbReference type="Proteomes" id="UP000646484">
    <property type="component" value="Unassembled WGS sequence"/>
</dbReference>
<protein>
    <recommendedName>
        <fullName evidence="3">DegT/DnrJ/EryC1/StrS aminotransferase family protein</fullName>
    </recommendedName>
</protein>
<keyword evidence="2" id="KW-1185">Reference proteome</keyword>
<gene>
    <name evidence="1" type="ORF">H8S64_16805</name>
</gene>
<proteinExistence type="predicted"/>
<reference evidence="1 2" key="1">
    <citation type="submission" date="2020-08" db="EMBL/GenBank/DDBJ databases">
        <title>Genome public.</title>
        <authorList>
            <person name="Liu C."/>
            <person name="Sun Q."/>
        </authorList>
    </citation>
    <scope>NUCLEOTIDE SEQUENCE [LARGE SCALE GENOMIC DNA]</scope>
    <source>
        <strain evidence="1 2">NSJ-56</strain>
    </source>
</reference>
<dbReference type="RefSeq" id="WP_186977562.1">
    <property type="nucleotide sequence ID" value="NZ_JACOOH010000007.1"/>
</dbReference>
<dbReference type="InterPro" id="IPR015424">
    <property type="entry name" value="PyrdxlP-dep_Trfase"/>
</dbReference>
<evidence type="ECO:0008006" key="3">
    <source>
        <dbReference type="Google" id="ProtNLM"/>
    </source>
</evidence>
<name>A0ABR7D627_9BACT</name>
<evidence type="ECO:0000313" key="1">
    <source>
        <dbReference type="EMBL" id="MBC5622755.1"/>
    </source>
</evidence>
<accession>A0ABR7D627</accession>
<organism evidence="1 2">
    <name type="scientific">Butyricimonas hominis</name>
    <dbReference type="NCBI Taxonomy" id="2763032"/>
    <lineage>
        <taxon>Bacteria</taxon>
        <taxon>Pseudomonadati</taxon>
        <taxon>Bacteroidota</taxon>
        <taxon>Bacteroidia</taxon>
        <taxon>Bacteroidales</taxon>
        <taxon>Odoribacteraceae</taxon>
        <taxon>Butyricimonas</taxon>
    </lineage>
</organism>
<dbReference type="SUPFAM" id="SSF53383">
    <property type="entry name" value="PLP-dependent transferases"/>
    <property type="match status" value="1"/>
</dbReference>
<evidence type="ECO:0000313" key="2">
    <source>
        <dbReference type="Proteomes" id="UP000646484"/>
    </source>
</evidence>
<comment type="caution">
    <text evidence="1">The sequence shown here is derived from an EMBL/GenBank/DDBJ whole genome shotgun (WGS) entry which is preliminary data.</text>
</comment>
<sequence length="319" mass="37094">MHKEIGGYFQLELSNKGSFMHDNGVLLNSGRNALEYILRAKGNISRLWIPYYTCDTVLEPLVKLNLPYSFYSIDEQLELQKLIELQHGEYILYTNYFGVKDRYVHYLSEQYGSQLVVDNAQALYAEVIKGISTLYSPRKFVGIPDGGIAYEDLPLERQVYELDKSYCRCGHLLRRYDEPASDGYIDFRANSGQLVMQPVREMSLLTRALLSNIDFIQVRERRLKNFAYLHKHLGTSNLLDLNIPFFCPMVYPYRMREGADIRKKLIADKIYVATYWPNVFQWCASDALECRLADDILPLPIDQRYGSCDMERILNVINN</sequence>